<dbReference type="InterPro" id="IPR001279">
    <property type="entry name" value="Metallo-B-lactamas"/>
</dbReference>
<dbReference type="PROSITE" id="PS00743">
    <property type="entry name" value="BETA_LACTAMASE_B_1"/>
    <property type="match status" value="1"/>
</dbReference>
<dbReference type="InterPro" id="IPR001018">
    <property type="entry name" value="Beta-lactamase_class-B_CS"/>
</dbReference>
<dbReference type="GO" id="GO:0008800">
    <property type="term" value="F:beta-lactamase activity"/>
    <property type="evidence" value="ECO:0007669"/>
    <property type="project" value="UniProtKB-EC"/>
</dbReference>
<keyword evidence="11" id="KW-0046">Antibiotic resistance</keyword>
<evidence type="ECO:0000256" key="7">
    <source>
        <dbReference type="ARBA" id="ARBA00022729"/>
    </source>
</evidence>
<organism evidence="13 14">
    <name type="scientific">Thermotalea metallivorans</name>
    <dbReference type="NCBI Taxonomy" id="520762"/>
    <lineage>
        <taxon>Bacteria</taxon>
        <taxon>Bacillati</taxon>
        <taxon>Bacillota</taxon>
        <taxon>Clostridia</taxon>
        <taxon>Peptostreptococcales</taxon>
        <taxon>Thermotaleaceae</taxon>
        <taxon>Thermotalea</taxon>
    </lineage>
</organism>
<dbReference type="CDD" id="cd07743">
    <property type="entry name" value="metallo-hydrolase-like_MBL-fold"/>
    <property type="match status" value="1"/>
</dbReference>
<evidence type="ECO:0000256" key="6">
    <source>
        <dbReference type="ARBA" id="ARBA00022723"/>
    </source>
</evidence>
<comment type="catalytic activity">
    <reaction evidence="1">
        <text>a beta-lactam + H2O = a substituted beta-amino acid</text>
        <dbReference type="Rhea" id="RHEA:20401"/>
        <dbReference type="ChEBI" id="CHEBI:15377"/>
        <dbReference type="ChEBI" id="CHEBI:35627"/>
        <dbReference type="ChEBI" id="CHEBI:140347"/>
        <dbReference type="EC" id="3.5.2.6"/>
    </reaction>
</comment>
<accession>A0A140L7C1</accession>
<evidence type="ECO:0000256" key="10">
    <source>
        <dbReference type="ARBA" id="ARBA00022833"/>
    </source>
</evidence>
<dbReference type="SMART" id="SM00849">
    <property type="entry name" value="Lactamase_B"/>
    <property type="match status" value="1"/>
</dbReference>
<comment type="caution">
    <text evidence="13">The sequence shown here is derived from an EMBL/GenBank/DDBJ whole genome shotgun (WGS) entry which is preliminary data.</text>
</comment>
<evidence type="ECO:0000256" key="8">
    <source>
        <dbReference type="ARBA" id="ARBA00022764"/>
    </source>
</evidence>
<comment type="cofactor">
    <cofactor evidence="2">
        <name>Zn(2+)</name>
        <dbReference type="ChEBI" id="CHEBI:29105"/>
    </cofactor>
</comment>
<dbReference type="InterPro" id="IPR050855">
    <property type="entry name" value="NDM-1-like"/>
</dbReference>
<evidence type="ECO:0000256" key="4">
    <source>
        <dbReference type="ARBA" id="ARBA00005250"/>
    </source>
</evidence>
<dbReference type="PANTHER" id="PTHR42951:SF14">
    <property type="entry name" value="METALLO-BETA-LACTAMASE SUPERFAMILY PROTEIN"/>
    <property type="match status" value="1"/>
</dbReference>
<feature type="domain" description="Metallo-beta-lactamase" evidence="12">
    <location>
        <begin position="16"/>
        <end position="207"/>
    </location>
</feature>
<proteinExistence type="inferred from homology"/>
<dbReference type="GO" id="GO:0008270">
    <property type="term" value="F:zinc ion binding"/>
    <property type="evidence" value="ECO:0007669"/>
    <property type="project" value="InterPro"/>
</dbReference>
<sequence>MELKKISDRVYYISNVVNIGCIVSGKEAVVIDTGLEDAVGKKIVNILGKEGLTVRVIINTHSHADHFGGNAYIQEKTGAVVYAPAMEESIIQYPYFEPFYLFSGANPVKELQNKFLMGKPSKVDYVIPKGETTLDILGIKLGIIPLPGHSMNQIGIEIDNILFCGDAFISEEVLKKHKIPFHMDINRQRETLQWFMDTAYGWYIPSHGEPVERIDEVVQMHMDVLDDIEQCILQQLSWKKTTEQLVKAVCDTYGVQVSSLGQYYLLHTTIVAHIGALADMQKIRAQVENNQVYWTMV</sequence>
<dbReference type="InterPro" id="IPR036866">
    <property type="entry name" value="RibonucZ/Hydroxyglut_hydro"/>
</dbReference>
<keyword evidence="10" id="KW-0862">Zinc</keyword>
<dbReference type="GO" id="GO:0017001">
    <property type="term" value="P:antibiotic catabolic process"/>
    <property type="evidence" value="ECO:0007669"/>
    <property type="project" value="InterPro"/>
</dbReference>
<dbReference type="Pfam" id="PF00753">
    <property type="entry name" value="Lactamase_B"/>
    <property type="match status" value="1"/>
</dbReference>
<evidence type="ECO:0000256" key="1">
    <source>
        <dbReference type="ARBA" id="ARBA00001526"/>
    </source>
</evidence>
<dbReference type="OrthoDB" id="11380at2"/>
<comment type="similarity">
    <text evidence="4">Belongs to the metallo-beta-lactamase superfamily. Class-B beta-lactamase family.</text>
</comment>
<dbReference type="GO" id="GO:0042597">
    <property type="term" value="C:periplasmic space"/>
    <property type="evidence" value="ECO:0007669"/>
    <property type="project" value="UniProtKB-SubCell"/>
</dbReference>
<dbReference type="PANTHER" id="PTHR42951">
    <property type="entry name" value="METALLO-BETA-LACTAMASE DOMAIN-CONTAINING"/>
    <property type="match status" value="1"/>
</dbReference>
<dbReference type="GO" id="GO:0046677">
    <property type="term" value="P:response to antibiotic"/>
    <property type="evidence" value="ECO:0007669"/>
    <property type="project" value="UniProtKB-KW"/>
</dbReference>
<dbReference type="Gene3D" id="3.60.15.10">
    <property type="entry name" value="Ribonuclease Z/Hydroxyacylglutathione hydrolase-like"/>
    <property type="match status" value="1"/>
</dbReference>
<evidence type="ECO:0000256" key="11">
    <source>
        <dbReference type="ARBA" id="ARBA00023251"/>
    </source>
</evidence>
<comment type="subcellular location">
    <subcellularLocation>
        <location evidence="3">Periplasm</location>
    </subcellularLocation>
</comment>
<dbReference type="STRING" id="520762.AN619_09770"/>
<keyword evidence="9" id="KW-0378">Hydrolase</keyword>
<dbReference type="Proteomes" id="UP000070456">
    <property type="component" value="Unassembled WGS sequence"/>
</dbReference>
<evidence type="ECO:0000313" key="14">
    <source>
        <dbReference type="Proteomes" id="UP000070456"/>
    </source>
</evidence>
<keyword evidence="6" id="KW-0479">Metal-binding</keyword>
<gene>
    <name evidence="13" type="ORF">AN619_09770</name>
</gene>
<dbReference type="EMBL" id="LOEE01000027">
    <property type="protein sequence ID" value="KXG76446.1"/>
    <property type="molecule type" value="Genomic_DNA"/>
</dbReference>
<dbReference type="SUPFAM" id="SSF56281">
    <property type="entry name" value="Metallo-hydrolase/oxidoreductase"/>
    <property type="match status" value="1"/>
</dbReference>
<evidence type="ECO:0000256" key="9">
    <source>
        <dbReference type="ARBA" id="ARBA00022801"/>
    </source>
</evidence>
<evidence type="ECO:0000256" key="3">
    <source>
        <dbReference type="ARBA" id="ARBA00004418"/>
    </source>
</evidence>
<evidence type="ECO:0000256" key="5">
    <source>
        <dbReference type="ARBA" id="ARBA00012865"/>
    </source>
</evidence>
<name>A0A140L7C1_9FIRM</name>
<evidence type="ECO:0000259" key="12">
    <source>
        <dbReference type="SMART" id="SM00849"/>
    </source>
</evidence>
<dbReference type="RefSeq" id="WP_068555349.1">
    <property type="nucleotide sequence ID" value="NZ_LOEE01000027.1"/>
</dbReference>
<dbReference type="AlphaFoldDB" id="A0A140L7C1"/>
<evidence type="ECO:0000313" key="13">
    <source>
        <dbReference type="EMBL" id="KXG76446.1"/>
    </source>
</evidence>
<protein>
    <recommendedName>
        <fullName evidence="5">beta-lactamase</fullName>
        <ecNumber evidence="5">3.5.2.6</ecNumber>
    </recommendedName>
</protein>
<dbReference type="EC" id="3.5.2.6" evidence="5"/>
<evidence type="ECO:0000256" key="2">
    <source>
        <dbReference type="ARBA" id="ARBA00001947"/>
    </source>
</evidence>
<keyword evidence="7" id="KW-0732">Signal</keyword>
<keyword evidence="8" id="KW-0574">Periplasm</keyword>
<reference evidence="13 14" key="1">
    <citation type="submission" date="2015-12" db="EMBL/GenBank/DDBJ databases">
        <title>Draft genome sequence of the thermoanaerobe Thermotalea metallivorans, an isolate from the runoff channel of the Great Artesian Basin, Australia.</title>
        <authorList>
            <person name="Patel B.K."/>
        </authorList>
    </citation>
    <scope>NUCLEOTIDE SEQUENCE [LARGE SCALE GENOMIC DNA]</scope>
    <source>
        <strain evidence="13 14">B2-1</strain>
    </source>
</reference>
<keyword evidence="14" id="KW-1185">Reference proteome</keyword>